<accession>A0A6J8C6P2</accession>
<sequence>MAKYLEDLESGDHFIEKNLEVNISSARQSILQDVKSFRDININTTSSTLQIKAGRIDQAQHLVPKAPGIEQIKAGRKDQVQHLVPKYPRIEKMKPSLLTRLKIPKDNKSFNNDGIFIRNVVTFKDYTCDACFVRNNTVAVALGLENKTAMVDIEKNKIIHTINFSHNCYGVASDGKTFIISCGGGLQ</sequence>
<dbReference type="AlphaFoldDB" id="A0A6J8C6P2"/>
<dbReference type="Proteomes" id="UP000507470">
    <property type="component" value="Unassembled WGS sequence"/>
</dbReference>
<keyword evidence="2" id="KW-1185">Reference proteome</keyword>
<reference evidence="1 2" key="1">
    <citation type="submission" date="2020-06" db="EMBL/GenBank/DDBJ databases">
        <authorList>
            <person name="Li R."/>
            <person name="Bekaert M."/>
        </authorList>
    </citation>
    <scope>NUCLEOTIDE SEQUENCE [LARGE SCALE GENOMIC DNA]</scope>
    <source>
        <strain evidence="2">wild</strain>
    </source>
</reference>
<protein>
    <submittedName>
        <fullName evidence="1">Uncharacterized protein</fullName>
    </submittedName>
</protein>
<proteinExistence type="predicted"/>
<dbReference type="OrthoDB" id="6050885at2759"/>
<name>A0A6J8C6P2_MYTCO</name>
<evidence type="ECO:0000313" key="2">
    <source>
        <dbReference type="Proteomes" id="UP000507470"/>
    </source>
</evidence>
<evidence type="ECO:0000313" key="1">
    <source>
        <dbReference type="EMBL" id="CAC5391111.1"/>
    </source>
</evidence>
<dbReference type="EMBL" id="CACVKT020004663">
    <property type="protein sequence ID" value="CAC5391111.1"/>
    <property type="molecule type" value="Genomic_DNA"/>
</dbReference>
<gene>
    <name evidence="1" type="ORF">MCOR_26150</name>
</gene>
<organism evidence="1 2">
    <name type="scientific">Mytilus coruscus</name>
    <name type="common">Sea mussel</name>
    <dbReference type="NCBI Taxonomy" id="42192"/>
    <lineage>
        <taxon>Eukaryota</taxon>
        <taxon>Metazoa</taxon>
        <taxon>Spiralia</taxon>
        <taxon>Lophotrochozoa</taxon>
        <taxon>Mollusca</taxon>
        <taxon>Bivalvia</taxon>
        <taxon>Autobranchia</taxon>
        <taxon>Pteriomorphia</taxon>
        <taxon>Mytilida</taxon>
        <taxon>Mytiloidea</taxon>
        <taxon>Mytilidae</taxon>
        <taxon>Mytilinae</taxon>
        <taxon>Mytilus</taxon>
    </lineage>
</organism>